<dbReference type="Pfam" id="PF13279">
    <property type="entry name" value="4HBT_2"/>
    <property type="match status" value="1"/>
</dbReference>
<dbReference type="Gene3D" id="3.10.129.10">
    <property type="entry name" value="Hotdog Thioesterase"/>
    <property type="match status" value="1"/>
</dbReference>
<keyword evidence="2" id="KW-0378">Hydrolase</keyword>
<protein>
    <submittedName>
        <fullName evidence="3">Acyl-CoA thioesterase</fullName>
    </submittedName>
</protein>
<evidence type="ECO:0000256" key="2">
    <source>
        <dbReference type="ARBA" id="ARBA00022801"/>
    </source>
</evidence>
<sequence>MVMQEKVNNKNNKNRIVVNTPFLCTTPVQIRYTDYDMQGHINNSIYFNFFDTAKMDYFKKVRGNNMHWEDVTVVIANMNIDFYSPTRYFENVAVETQTIRLGDKSLTLVHRLVNTDDHQVKCVCSTVMVYLDPKTQQPATIPQYWRQAIRDYEGHDL</sequence>
<evidence type="ECO:0000256" key="1">
    <source>
        <dbReference type="ARBA" id="ARBA00005953"/>
    </source>
</evidence>
<dbReference type="EMBL" id="VULT01000005">
    <property type="protein sequence ID" value="MSS16996.1"/>
    <property type="molecule type" value="Genomic_DNA"/>
</dbReference>
<accession>A0A6L5XD38</accession>
<evidence type="ECO:0000313" key="4">
    <source>
        <dbReference type="Proteomes" id="UP000483362"/>
    </source>
</evidence>
<proteinExistence type="inferred from homology"/>
<gene>
    <name evidence="3" type="ORF">FYJ29_04350</name>
</gene>
<dbReference type="InterPro" id="IPR050563">
    <property type="entry name" value="4-hydroxybenzoyl-CoA_TE"/>
</dbReference>
<dbReference type="PANTHER" id="PTHR31793:SF27">
    <property type="entry name" value="NOVEL THIOESTERASE SUPERFAMILY DOMAIN AND SAPOSIN A-TYPE DOMAIN CONTAINING PROTEIN (0610012H03RIK)"/>
    <property type="match status" value="1"/>
</dbReference>
<dbReference type="CDD" id="cd00586">
    <property type="entry name" value="4HBT"/>
    <property type="match status" value="1"/>
</dbReference>
<comment type="similarity">
    <text evidence="1">Belongs to the 4-hydroxybenzoyl-CoA thioesterase family.</text>
</comment>
<name>A0A6L5XD38_9BACT</name>
<dbReference type="Proteomes" id="UP000483362">
    <property type="component" value="Unassembled WGS sequence"/>
</dbReference>
<dbReference type="SUPFAM" id="SSF54637">
    <property type="entry name" value="Thioesterase/thiol ester dehydrase-isomerase"/>
    <property type="match status" value="1"/>
</dbReference>
<dbReference type="GO" id="GO:0047617">
    <property type="term" value="F:fatty acyl-CoA hydrolase activity"/>
    <property type="evidence" value="ECO:0007669"/>
    <property type="project" value="TreeGrafter"/>
</dbReference>
<dbReference type="RefSeq" id="WP_154327600.1">
    <property type="nucleotide sequence ID" value="NZ_CP045696.1"/>
</dbReference>
<keyword evidence="4" id="KW-1185">Reference proteome</keyword>
<dbReference type="InterPro" id="IPR029069">
    <property type="entry name" value="HotDog_dom_sf"/>
</dbReference>
<evidence type="ECO:0000313" key="3">
    <source>
        <dbReference type="EMBL" id="MSS16996.1"/>
    </source>
</evidence>
<dbReference type="PANTHER" id="PTHR31793">
    <property type="entry name" value="4-HYDROXYBENZOYL-COA THIOESTERASE FAMILY MEMBER"/>
    <property type="match status" value="1"/>
</dbReference>
<comment type="caution">
    <text evidence="3">The sequence shown here is derived from an EMBL/GenBank/DDBJ whole genome shotgun (WGS) entry which is preliminary data.</text>
</comment>
<dbReference type="AlphaFoldDB" id="A0A6L5XD38"/>
<reference evidence="3 4" key="1">
    <citation type="submission" date="2019-08" db="EMBL/GenBank/DDBJ databases">
        <title>In-depth cultivation of the pig gut microbiome towards novel bacterial diversity and tailored functional studies.</title>
        <authorList>
            <person name="Wylensek D."/>
            <person name="Hitch T.C.A."/>
            <person name="Clavel T."/>
        </authorList>
    </citation>
    <scope>NUCLEOTIDE SEQUENCE [LARGE SCALE GENOMIC DNA]</scope>
    <source>
        <strain evidence="3 4">Oil-RF-744-WCA-WT-10</strain>
    </source>
</reference>
<organism evidence="3 4">
    <name type="scientific">Sodaliphilus pleomorphus</name>
    <dbReference type="NCBI Taxonomy" id="2606626"/>
    <lineage>
        <taxon>Bacteria</taxon>
        <taxon>Pseudomonadati</taxon>
        <taxon>Bacteroidota</taxon>
        <taxon>Bacteroidia</taxon>
        <taxon>Bacteroidales</taxon>
        <taxon>Muribaculaceae</taxon>
        <taxon>Sodaliphilus</taxon>
    </lineage>
</organism>